<dbReference type="EMBL" id="BMNE01000001">
    <property type="protein sequence ID" value="GGN71973.1"/>
    <property type="molecule type" value="Genomic_DNA"/>
</dbReference>
<dbReference type="InterPro" id="IPR011990">
    <property type="entry name" value="TPR-like_helical_dom_sf"/>
</dbReference>
<name>A0ABQ2K9V7_9NOCA</name>
<reference evidence="3" key="1">
    <citation type="journal article" date="2019" name="Int. J. Syst. Evol. Microbiol.">
        <title>The Global Catalogue of Microorganisms (GCM) 10K type strain sequencing project: providing services to taxonomists for standard genome sequencing and annotation.</title>
        <authorList>
            <consortium name="The Broad Institute Genomics Platform"/>
            <consortium name="The Broad Institute Genome Sequencing Center for Infectious Disease"/>
            <person name="Wu L."/>
            <person name="Ma J."/>
        </authorList>
    </citation>
    <scope>NUCLEOTIDE SEQUENCE [LARGE SCALE GENOMIC DNA]</scope>
    <source>
        <strain evidence="3">CGMCC 4.7329</strain>
    </source>
</reference>
<proteinExistence type="predicted"/>
<dbReference type="Gene3D" id="1.25.40.10">
    <property type="entry name" value="Tetratricopeptide repeat domain"/>
    <property type="match status" value="1"/>
</dbReference>
<gene>
    <name evidence="2" type="ORF">GCM10011610_12830</name>
</gene>
<dbReference type="SUPFAM" id="SSF48452">
    <property type="entry name" value="TPR-like"/>
    <property type="match status" value="1"/>
</dbReference>
<dbReference type="PANTHER" id="PTHR47691">
    <property type="entry name" value="REGULATOR-RELATED"/>
    <property type="match status" value="1"/>
</dbReference>
<dbReference type="Pfam" id="PF25872">
    <property type="entry name" value="HTH_77"/>
    <property type="match status" value="1"/>
</dbReference>
<keyword evidence="3" id="KW-1185">Reference proteome</keyword>
<organism evidence="2 3">
    <name type="scientific">Nocardia rhizosphaerihabitans</name>
    <dbReference type="NCBI Taxonomy" id="1691570"/>
    <lineage>
        <taxon>Bacteria</taxon>
        <taxon>Bacillati</taxon>
        <taxon>Actinomycetota</taxon>
        <taxon>Actinomycetes</taxon>
        <taxon>Mycobacteriales</taxon>
        <taxon>Nocardiaceae</taxon>
        <taxon>Nocardia</taxon>
    </lineage>
</organism>
<sequence length="433" mass="48736">MTRICRQLDGLPLPIELAAARLSAMSPEQLLQRLSDRYALLTRGSRSAPSRQQTLQLCVDWSYDLCDPGEQLTWARLSVFTGSFELEAAEYGCGDADQPADLLDMVTTLVDKSILIREENNAGVRFRMLETLRDYGREKARHRGEHHNLRRRHRDWYRQLARTAENEFIGPLQLEWIERLSCEQPNLREAMDFCLAENDTETCVQIATALAQLWGSRGLLSESRDWLDQFLSRDRNRPTVTTIRALHADCLMAEQQRDHQRGAALAEQVRVLAGELTDPIAHAIVDSMDGIVGLFTGDLVPAAAALERTRPVFGAAENELALRIESLALLGLVYQLLDKEPHRAIQCYEDVLAVTQVHGESVYRSYALWAMAVAQWRLGAADHARDLLGQGLRLARLANDPVGCANYFEALAWMAGDSDPVRASTLKRMVRCQ</sequence>
<protein>
    <recommendedName>
        <fullName evidence="1">Winged helix-turn-helix domain-containing protein</fullName>
    </recommendedName>
</protein>
<comment type="caution">
    <text evidence="2">The sequence shown here is derived from an EMBL/GenBank/DDBJ whole genome shotgun (WGS) entry which is preliminary data.</text>
</comment>
<evidence type="ECO:0000313" key="2">
    <source>
        <dbReference type="EMBL" id="GGN71973.1"/>
    </source>
</evidence>
<dbReference type="PANTHER" id="PTHR47691:SF3">
    <property type="entry name" value="HTH-TYPE TRANSCRIPTIONAL REGULATOR RV0890C-RELATED"/>
    <property type="match status" value="1"/>
</dbReference>
<dbReference type="Proteomes" id="UP000658127">
    <property type="component" value="Unassembled WGS sequence"/>
</dbReference>
<evidence type="ECO:0000259" key="1">
    <source>
        <dbReference type="Pfam" id="PF25872"/>
    </source>
</evidence>
<dbReference type="InterPro" id="IPR058852">
    <property type="entry name" value="HTH_77"/>
</dbReference>
<feature type="domain" description="Winged helix-turn-helix" evidence="1">
    <location>
        <begin position="75"/>
        <end position="139"/>
    </location>
</feature>
<evidence type="ECO:0000313" key="3">
    <source>
        <dbReference type="Proteomes" id="UP000658127"/>
    </source>
</evidence>
<accession>A0ABQ2K9V7</accession>